<gene>
    <name evidence="1" type="ORF">DT603_08120</name>
</gene>
<dbReference type="InterPro" id="IPR052559">
    <property type="entry name" value="V-haloperoxidase"/>
</dbReference>
<comment type="caution">
    <text evidence="1">The sequence shown here is derived from an EMBL/GenBank/DDBJ whole genome shotgun (WGS) entry which is preliminary data.</text>
</comment>
<dbReference type="PANTHER" id="PTHR34599">
    <property type="entry name" value="PEROXIDASE-RELATED"/>
    <property type="match status" value="1"/>
</dbReference>
<dbReference type="EMBL" id="QOVG01000004">
    <property type="protein sequence ID" value="NDK38802.1"/>
    <property type="molecule type" value="Genomic_DNA"/>
</dbReference>
<reference evidence="1 2" key="1">
    <citation type="submission" date="2018-07" db="EMBL/GenBank/DDBJ databases">
        <title>Whole genome Sequencing of Pseudoxanthomonas gei KCTC 32298 (T).</title>
        <authorList>
            <person name="Kumar S."/>
            <person name="Bansal K."/>
            <person name="Kaur A."/>
            <person name="Patil P."/>
            <person name="Sharma S."/>
            <person name="Patil P.B."/>
        </authorList>
    </citation>
    <scope>NUCLEOTIDE SEQUENCE [LARGE SCALE GENOMIC DNA]</scope>
    <source>
        <strain evidence="1 2">KCTC 32298</strain>
    </source>
</reference>
<name>A0ABX0AB98_9GAMM</name>
<protein>
    <recommendedName>
        <fullName evidence="3">PAP2 superfamily protein</fullName>
    </recommendedName>
</protein>
<keyword evidence="2" id="KW-1185">Reference proteome</keyword>
<dbReference type="CDD" id="cd03398">
    <property type="entry name" value="PAP2_haloperoxidase"/>
    <property type="match status" value="1"/>
</dbReference>
<dbReference type="SUPFAM" id="SSF48317">
    <property type="entry name" value="Acid phosphatase/Vanadium-dependent haloperoxidase"/>
    <property type="match status" value="1"/>
</dbReference>
<sequence length="437" mass="46803">METIMKTKTKVPGMRRAIRELPRRWPLAGALLLVLPGSAFADSVTDWSAFADTVIAGAGAPPQQYRVLAMTQIAVHDALNSIDRRYRTYSPLGAASHHASPDAAVAAAAAGVLRATIPSQLSLIDAQYAAAIAALPACPASAPGCVGQGIGAGEAAAAAIVQRRQLDGSATPHLPYTLAPGPGVYQPTLPTPPPPAPYPQFGNWGNLKPFAIINNRQFAPGPAPELNLRSKAYADEYNEVKLMGSFAVRNAAPDSEESKVARYFPGGGANLNAIARAVVAGKGLDRWQHARLFALVNMAVNDALITTFGAKYRYNFWRPYTAIRWANDGNPLTQPDPGFTSYITTPPYPDYPCGLPSTMGAGVQVMRSYFGTDRLPYSLTAAGIPRSYTRLSDAESDSVDARVYGGIHFRFGCEVGVEQSRRVAKFVYLTQLRASRH</sequence>
<proteinExistence type="predicted"/>
<evidence type="ECO:0008006" key="3">
    <source>
        <dbReference type="Google" id="ProtNLM"/>
    </source>
</evidence>
<evidence type="ECO:0000313" key="1">
    <source>
        <dbReference type="EMBL" id="NDK38802.1"/>
    </source>
</evidence>
<organism evidence="1 2">
    <name type="scientific">Pseudoxanthomonas gei</name>
    <dbReference type="NCBI Taxonomy" id="1383030"/>
    <lineage>
        <taxon>Bacteria</taxon>
        <taxon>Pseudomonadati</taxon>
        <taxon>Pseudomonadota</taxon>
        <taxon>Gammaproteobacteria</taxon>
        <taxon>Lysobacterales</taxon>
        <taxon>Lysobacteraceae</taxon>
        <taxon>Pseudoxanthomonas</taxon>
    </lineage>
</organism>
<accession>A0ABX0AB98</accession>
<dbReference type="Gene3D" id="1.10.606.20">
    <property type="match status" value="1"/>
</dbReference>
<dbReference type="Proteomes" id="UP001429354">
    <property type="component" value="Unassembled WGS sequence"/>
</dbReference>
<evidence type="ECO:0000313" key="2">
    <source>
        <dbReference type="Proteomes" id="UP001429354"/>
    </source>
</evidence>
<dbReference type="PANTHER" id="PTHR34599:SF1">
    <property type="entry name" value="PHOSPHATIDIC ACID PHOSPHATASE TYPE 2_HALOPEROXIDASE DOMAIN-CONTAINING PROTEIN"/>
    <property type="match status" value="1"/>
</dbReference>
<dbReference type="InterPro" id="IPR036938">
    <property type="entry name" value="PAP2/HPO_sf"/>
</dbReference>